<gene>
    <name evidence="1" type="ORF">G2W53_041129</name>
</gene>
<dbReference type="EMBL" id="JAAIUW010000013">
    <property type="protein sequence ID" value="KAF7802018.1"/>
    <property type="molecule type" value="Genomic_DNA"/>
</dbReference>
<proteinExistence type="predicted"/>
<organism evidence="1 2">
    <name type="scientific">Senna tora</name>
    <dbReference type="NCBI Taxonomy" id="362788"/>
    <lineage>
        <taxon>Eukaryota</taxon>
        <taxon>Viridiplantae</taxon>
        <taxon>Streptophyta</taxon>
        <taxon>Embryophyta</taxon>
        <taxon>Tracheophyta</taxon>
        <taxon>Spermatophyta</taxon>
        <taxon>Magnoliopsida</taxon>
        <taxon>eudicotyledons</taxon>
        <taxon>Gunneridae</taxon>
        <taxon>Pentapetalae</taxon>
        <taxon>rosids</taxon>
        <taxon>fabids</taxon>
        <taxon>Fabales</taxon>
        <taxon>Fabaceae</taxon>
        <taxon>Caesalpinioideae</taxon>
        <taxon>Cassia clade</taxon>
        <taxon>Senna</taxon>
    </lineage>
</organism>
<protein>
    <submittedName>
        <fullName evidence="1">Transportin MOS14 isoform X2</fullName>
    </submittedName>
</protein>
<evidence type="ECO:0000313" key="1">
    <source>
        <dbReference type="EMBL" id="KAF7802018.1"/>
    </source>
</evidence>
<dbReference type="AlphaFoldDB" id="A0A834SGX2"/>
<dbReference type="OrthoDB" id="435593at2759"/>
<name>A0A834SGX2_9FABA</name>
<keyword evidence="2" id="KW-1185">Reference proteome</keyword>
<evidence type="ECO:0000313" key="2">
    <source>
        <dbReference type="Proteomes" id="UP000634136"/>
    </source>
</evidence>
<accession>A0A834SGX2</accession>
<sequence length="48" mass="5377">MQLVTMLSNKPPDGLKGFMCIVYKSLADAIGSYSKWISAFMSNYRSLL</sequence>
<reference evidence="1" key="1">
    <citation type="submission" date="2020-09" db="EMBL/GenBank/DDBJ databases">
        <title>Genome-Enabled Discovery of Anthraquinone Biosynthesis in Senna tora.</title>
        <authorList>
            <person name="Kang S.-H."/>
            <person name="Pandey R.P."/>
            <person name="Lee C.-M."/>
            <person name="Sim J.-S."/>
            <person name="Jeong J.-T."/>
            <person name="Choi B.-S."/>
            <person name="Jung M."/>
            <person name="Ginzburg D."/>
            <person name="Zhao K."/>
            <person name="Won S.Y."/>
            <person name="Oh T.-J."/>
            <person name="Yu Y."/>
            <person name="Kim N.-H."/>
            <person name="Lee O.R."/>
            <person name="Lee T.-H."/>
            <person name="Bashyal P."/>
            <person name="Kim T.-S."/>
            <person name="Lee W.-H."/>
            <person name="Kawkins C."/>
            <person name="Kim C.-K."/>
            <person name="Kim J.S."/>
            <person name="Ahn B.O."/>
            <person name="Rhee S.Y."/>
            <person name="Sohng J.K."/>
        </authorList>
    </citation>
    <scope>NUCLEOTIDE SEQUENCE</scope>
    <source>
        <tissue evidence="1">Leaf</tissue>
    </source>
</reference>
<dbReference type="Proteomes" id="UP000634136">
    <property type="component" value="Unassembled WGS sequence"/>
</dbReference>
<comment type="caution">
    <text evidence="1">The sequence shown here is derived from an EMBL/GenBank/DDBJ whole genome shotgun (WGS) entry which is preliminary data.</text>
</comment>